<sequence length="670" mass="75846">MSLTKVNEDLVREREKCTFDVKELTHYFDGGEEITLNRRKVEEIILSYKELKDEVPEDYLSHKERYENAIRKAILVKDIRKRHNLDTPLMPEKYEVTYVNTILKGIIKDISPVYLHDTMFLVTIWGQMSPEQQAEWMPKAKDLKAIGTYAQTELGHGTFLRGLETTATYDPETEEFVLNTPTLTAYKWWPGGLGHTVNHCIVVAQLYTQGKYRGLQTFIVQIRDLETHMPLPGIHVGEIGPKFNFQTANNGFLGFKNFRIPRKNMLMRNAQVLKDGTYVKSKNDKLTYGTLVIGRVNIINDVAINLSAAAVIAVRYSAVRHQSQLKPNQPEPQILDYVTQQHKIFISIATGHAFRIVGRWLWNTMMQVLQNISEGKMEQLPELHAISCCMKAVCSQDSASSIEQCRLACGGHGFMKSSNLPLLYGLTTASITYEGENTVLMLQTARFLLKTWMQILEGDTALTPTVLYLLNFAKPTDYRWENTPQGLIKGFQAVAAGKIKTAYDSVVKYVNAGNSQQDAWNLASVQLVAASEAHCRAVLCEIFSNEIQRASSTLSPNLSKVLQQLVELYLVYWALEKRGDILLYSTISKDDIAALNKRYEELLALIRPNAVGLVDGFDLRDEVLNSTLGAHDGRVYERLFEEALKSPLNAEPVNSSFHKYTKPFMETAKL</sequence>
<evidence type="ECO:0000256" key="8">
    <source>
        <dbReference type="ARBA" id="ARBA00023002"/>
    </source>
</evidence>
<dbReference type="KEGG" id="gmw:113518438"/>
<dbReference type="InterPro" id="IPR037069">
    <property type="entry name" value="AcylCoA_DH/ox_N_sf"/>
</dbReference>
<evidence type="ECO:0000256" key="1">
    <source>
        <dbReference type="ARBA" id="ARBA00001974"/>
    </source>
</evidence>
<keyword evidence="8" id="KW-0560">Oxidoreductase</keyword>
<evidence type="ECO:0000256" key="6">
    <source>
        <dbReference type="ARBA" id="ARBA00022827"/>
    </source>
</evidence>
<dbReference type="Proteomes" id="UP001652740">
    <property type="component" value="Unplaced"/>
</dbReference>
<dbReference type="GO" id="GO:0055088">
    <property type="term" value="P:lipid homeostasis"/>
    <property type="evidence" value="ECO:0007669"/>
    <property type="project" value="TreeGrafter"/>
</dbReference>
<dbReference type="InterPro" id="IPR046373">
    <property type="entry name" value="Acyl-CoA_Oxase/DH_mid-dom_sf"/>
</dbReference>
<dbReference type="AlphaFoldDB" id="A0A6J1WTT4"/>
<evidence type="ECO:0000256" key="4">
    <source>
        <dbReference type="ARBA" id="ARBA00006288"/>
    </source>
</evidence>
<keyword evidence="5 11" id="KW-0285">Flavoprotein</keyword>
<dbReference type="PANTHER" id="PTHR10909:SF250">
    <property type="entry name" value="PEROXISOMAL ACYL-COENZYME A OXIDASE 1"/>
    <property type="match status" value="1"/>
</dbReference>
<dbReference type="Gene3D" id="1.10.540.10">
    <property type="entry name" value="Acyl-CoA dehydrogenase/oxidase, N-terminal domain"/>
    <property type="match status" value="1"/>
</dbReference>
<feature type="binding site" evidence="13">
    <location>
        <position position="191"/>
    </location>
    <ligand>
        <name>FAD</name>
        <dbReference type="ChEBI" id="CHEBI:57692"/>
    </ligand>
</feature>
<feature type="domain" description="Acyl-coenzyme A oxidase N-terminal" evidence="15">
    <location>
        <begin position="20"/>
        <end position="146"/>
    </location>
</feature>
<dbReference type="SUPFAM" id="SSF56645">
    <property type="entry name" value="Acyl-CoA dehydrogenase NM domain-like"/>
    <property type="match status" value="1"/>
</dbReference>
<dbReference type="RefSeq" id="XP_026759158.2">
    <property type="nucleotide sequence ID" value="XM_026903357.3"/>
</dbReference>
<keyword evidence="17" id="KW-1185">Reference proteome</keyword>
<keyword evidence="7" id="KW-0276">Fatty acid metabolism</keyword>
<evidence type="ECO:0000256" key="10">
    <source>
        <dbReference type="ARBA" id="ARBA00023140"/>
    </source>
</evidence>
<comment type="similarity">
    <text evidence="4 11">Belongs to the acyl-CoA oxidase family.</text>
</comment>
<dbReference type="InterPro" id="IPR002655">
    <property type="entry name" value="Acyl-CoA_oxidase_C"/>
</dbReference>
<dbReference type="InterPro" id="IPR009100">
    <property type="entry name" value="AcylCoA_DH/oxidase_NM_dom_sf"/>
</dbReference>
<dbReference type="GO" id="GO:0003997">
    <property type="term" value="F:acyl-CoA oxidase activity"/>
    <property type="evidence" value="ECO:0007669"/>
    <property type="project" value="InterPro"/>
</dbReference>
<dbReference type="InterPro" id="IPR012258">
    <property type="entry name" value="Acyl-CoA_oxidase"/>
</dbReference>
<evidence type="ECO:0000256" key="2">
    <source>
        <dbReference type="ARBA" id="ARBA00004275"/>
    </source>
</evidence>
<evidence type="ECO:0000256" key="9">
    <source>
        <dbReference type="ARBA" id="ARBA00023098"/>
    </source>
</evidence>
<evidence type="ECO:0000256" key="11">
    <source>
        <dbReference type="PIRNR" id="PIRNR000168"/>
    </source>
</evidence>
<evidence type="ECO:0000256" key="5">
    <source>
        <dbReference type="ARBA" id="ARBA00022630"/>
    </source>
</evidence>
<accession>A0A6J1WTT4</accession>
<dbReference type="GO" id="GO:0071949">
    <property type="term" value="F:FAD binding"/>
    <property type="evidence" value="ECO:0007669"/>
    <property type="project" value="InterPro"/>
</dbReference>
<protein>
    <recommendedName>
        <fullName evidence="11">Acyl-coenzyme A oxidase</fullName>
    </recommendedName>
</protein>
<organism evidence="17 18">
    <name type="scientific">Galleria mellonella</name>
    <name type="common">Greater wax moth</name>
    <dbReference type="NCBI Taxonomy" id="7137"/>
    <lineage>
        <taxon>Eukaryota</taxon>
        <taxon>Metazoa</taxon>
        <taxon>Ecdysozoa</taxon>
        <taxon>Arthropoda</taxon>
        <taxon>Hexapoda</taxon>
        <taxon>Insecta</taxon>
        <taxon>Pterygota</taxon>
        <taxon>Neoptera</taxon>
        <taxon>Endopterygota</taxon>
        <taxon>Lepidoptera</taxon>
        <taxon>Glossata</taxon>
        <taxon>Ditrysia</taxon>
        <taxon>Pyraloidea</taxon>
        <taxon>Pyralidae</taxon>
        <taxon>Galleriinae</taxon>
        <taxon>Galleria</taxon>
    </lineage>
</organism>
<dbReference type="GeneID" id="113518438"/>
<evidence type="ECO:0000256" key="12">
    <source>
        <dbReference type="PIRSR" id="PIRSR000168-1"/>
    </source>
</evidence>
<feature type="domain" description="Acyl-CoA oxidase C-terminal" evidence="14">
    <location>
        <begin position="484"/>
        <end position="666"/>
    </location>
</feature>
<evidence type="ECO:0000259" key="15">
    <source>
        <dbReference type="Pfam" id="PF14749"/>
    </source>
</evidence>
<dbReference type="Pfam" id="PF22924">
    <property type="entry name" value="ACOX_C_alpha1"/>
    <property type="match status" value="1"/>
</dbReference>
<dbReference type="InterPro" id="IPR036250">
    <property type="entry name" value="AcylCo_DH-like_C"/>
</dbReference>
<feature type="binding site" evidence="13">
    <location>
        <position position="152"/>
    </location>
    <ligand>
        <name>FAD</name>
        <dbReference type="ChEBI" id="CHEBI:57692"/>
    </ligand>
</feature>
<evidence type="ECO:0000259" key="16">
    <source>
        <dbReference type="Pfam" id="PF22924"/>
    </source>
</evidence>
<keyword evidence="10" id="KW-0576">Peroxisome</keyword>
<evidence type="ECO:0000313" key="18">
    <source>
        <dbReference type="RefSeq" id="XP_026759158.2"/>
    </source>
</evidence>
<evidence type="ECO:0000313" key="17">
    <source>
        <dbReference type="Proteomes" id="UP001652740"/>
    </source>
</evidence>
<feature type="domain" description="Acyl-CoA oxidase C-alpha1" evidence="16">
    <location>
        <begin position="288"/>
        <end position="449"/>
    </location>
</feature>
<dbReference type="InterPro" id="IPR029320">
    <property type="entry name" value="Acyl-CoA_ox_N"/>
</dbReference>
<comment type="cofactor">
    <cofactor evidence="1">
        <name>FAD</name>
        <dbReference type="ChEBI" id="CHEBI:57692"/>
    </cofactor>
</comment>
<dbReference type="PIRSF" id="PIRSF000168">
    <property type="entry name" value="Acyl-CoA_oxidase"/>
    <property type="match status" value="1"/>
</dbReference>
<dbReference type="GO" id="GO:0005524">
    <property type="term" value="F:ATP binding"/>
    <property type="evidence" value="ECO:0007669"/>
    <property type="project" value="UniProtKB-KW"/>
</dbReference>
<comment type="pathway">
    <text evidence="3">Lipid metabolism; peroxisomal fatty acid beta-oxidation.</text>
</comment>
<evidence type="ECO:0000256" key="3">
    <source>
        <dbReference type="ARBA" id="ARBA00004846"/>
    </source>
</evidence>
<name>A0A6J1WTT4_GALME</name>
<keyword evidence="9" id="KW-0443">Lipid metabolism</keyword>
<dbReference type="PANTHER" id="PTHR10909">
    <property type="entry name" value="ELECTRON TRANSPORT OXIDOREDUCTASE"/>
    <property type="match status" value="1"/>
</dbReference>
<dbReference type="Gene3D" id="1.20.140.10">
    <property type="entry name" value="Butyryl-CoA Dehydrogenase, subunit A, domain 3"/>
    <property type="match status" value="2"/>
</dbReference>
<keyword evidence="6 11" id="KW-0274">FAD</keyword>
<dbReference type="Gene3D" id="2.40.110.10">
    <property type="entry name" value="Butyryl-CoA Dehydrogenase, subunit A, domain 2"/>
    <property type="match status" value="1"/>
</dbReference>
<evidence type="ECO:0000259" key="14">
    <source>
        <dbReference type="Pfam" id="PF01756"/>
    </source>
</evidence>
<dbReference type="GO" id="GO:0005504">
    <property type="term" value="F:fatty acid binding"/>
    <property type="evidence" value="ECO:0007669"/>
    <property type="project" value="TreeGrafter"/>
</dbReference>
<dbReference type="InParanoid" id="A0A6J1WTT4"/>
<evidence type="ECO:0000256" key="13">
    <source>
        <dbReference type="PIRSR" id="PIRSR000168-2"/>
    </source>
</evidence>
<dbReference type="FunCoup" id="A0A6J1WTT4">
    <property type="interactions" value="1402"/>
</dbReference>
<comment type="subcellular location">
    <subcellularLocation>
        <location evidence="2">Peroxisome</location>
    </subcellularLocation>
</comment>
<gene>
    <name evidence="18" type="primary">LOC113518438</name>
</gene>
<feature type="active site" description="Proton acceptor" evidence="12">
    <location>
        <position position="434"/>
    </location>
</feature>
<dbReference type="Pfam" id="PF14749">
    <property type="entry name" value="Acyl-CoA_ox_N"/>
    <property type="match status" value="1"/>
</dbReference>
<dbReference type="SUPFAM" id="SSF47203">
    <property type="entry name" value="Acyl-CoA dehydrogenase C-terminal domain-like"/>
    <property type="match status" value="2"/>
</dbReference>
<dbReference type="InterPro" id="IPR055060">
    <property type="entry name" value="ACOX_C_alpha1"/>
</dbReference>
<evidence type="ECO:0000256" key="7">
    <source>
        <dbReference type="ARBA" id="ARBA00022832"/>
    </source>
</evidence>
<proteinExistence type="inferred from homology"/>
<reference evidence="18" key="1">
    <citation type="submission" date="2025-08" db="UniProtKB">
        <authorList>
            <consortium name="RefSeq"/>
        </authorList>
    </citation>
    <scope>IDENTIFICATION</scope>
    <source>
        <tissue evidence="18">Whole larvae</tissue>
    </source>
</reference>
<dbReference type="GO" id="GO:0005777">
    <property type="term" value="C:peroxisome"/>
    <property type="evidence" value="ECO:0007669"/>
    <property type="project" value="UniProtKB-SubCell"/>
</dbReference>
<dbReference type="GO" id="GO:0033540">
    <property type="term" value="P:fatty acid beta-oxidation using acyl-CoA oxidase"/>
    <property type="evidence" value="ECO:0007669"/>
    <property type="project" value="TreeGrafter"/>
</dbReference>
<dbReference type="Pfam" id="PF01756">
    <property type="entry name" value="ACOX"/>
    <property type="match status" value="1"/>
</dbReference>